<dbReference type="SUPFAM" id="SSF51126">
    <property type="entry name" value="Pectin lyase-like"/>
    <property type="match status" value="1"/>
</dbReference>
<dbReference type="EMBL" id="CP012333">
    <property type="protein sequence ID" value="AKV01927.1"/>
    <property type="molecule type" value="Genomic_DNA"/>
</dbReference>
<dbReference type="AlphaFoldDB" id="A0A0K1Q8E2"/>
<name>A0A0K1Q8E2_9BACT</name>
<gene>
    <name evidence="1" type="ORF">AKJ09_08590</name>
</gene>
<evidence type="ECO:0000313" key="1">
    <source>
        <dbReference type="EMBL" id="AKV01927.1"/>
    </source>
</evidence>
<proteinExistence type="predicted"/>
<keyword evidence="2" id="KW-1185">Reference proteome</keyword>
<reference evidence="1 2" key="1">
    <citation type="submission" date="2015-08" db="EMBL/GenBank/DDBJ databases">
        <authorList>
            <person name="Babu N.S."/>
            <person name="Beckwith C.J."/>
            <person name="Beseler K.G."/>
            <person name="Brison A."/>
            <person name="Carone J.V."/>
            <person name="Caskin T.P."/>
            <person name="Diamond M."/>
            <person name="Durham M.E."/>
            <person name="Foxe J.M."/>
            <person name="Go M."/>
            <person name="Henderson B.A."/>
            <person name="Jones I.B."/>
            <person name="McGettigan J.A."/>
            <person name="Micheletti S.J."/>
            <person name="Nasrallah M.E."/>
            <person name="Ortiz D."/>
            <person name="Piller C.R."/>
            <person name="Privatt S.R."/>
            <person name="Schneider S.L."/>
            <person name="Sharp S."/>
            <person name="Smith T.C."/>
            <person name="Stanton J.D."/>
            <person name="Ullery H.E."/>
            <person name="Wilson R.J."/>
            <person name="Serrano M.G."/>
            <person name="Buck G."/>
            <person name="Lee V."/>
            <person name="Wang Y."/>
            <person name="Carvalho R."/>
            <person name="Voegtly L."/>
            <person name="Shi R."/>
            <person name="Duckworth R."/>
            <person name="Johnson A."/>
            <person name="Loviza R."/>
            <person name="Walstead R."/>
            <person name="Shah Z."/>
            <person name="Kiflezghi M."/>
            <person name="Wade K."/>
            <person name="Ball S.L."/>
            <person name="Bradley K.W."/>
            <person name="Asai D.J."/>
            <person name="Bowman C.A."/>
            <person name="Russell D.A."/>
            <person name="Pope W.H."/>
            <person name="Jacobs-Sera D."/>
            <person name="Hendrix R.W."/>
            <person name="Hatfull G.F."/>
        </authorList>
    </citation>
    <scope>NUCLEOTIDE SEQUENCE [LARGE SCALE GENOMIC DNA]</scope>
    <source>
        <strain evidence="1 2">DSM 27648</strain>
    </source>
</reference>
<accession>A0A0K1Q8E2</accession>
<sequence>MASFLTVALALGVSGCSSSDEAAAPDGRAGEIRGADLWKDGLQLTGIVTIAEGAVVDIEPGAKITCAEGAALYVSGTLRAKAAANHARISCAEWMGVVVNPKGALDLEGLELENGSAGLTLLEQSAPSRFAEGAILNALHPIQTAKGTKLDVANIKITTPKKVPDRQVSISEIYGTMTATRVDYDAASNEGISVKETGDLTISDSTLHGTNAFDLISAYKAAHLKVSYTMLTGAHCGLHIEPAESFEIDHVTSDANIFGITIYGSGNGPNTVTDSNFTGTSAWLDFQGDNGPVTFDGVYTNGREVMLGGPVPTITNTAKTPNGDAKPR</sequence>
<dbReference type="Proteomes" id="UP000064967">
    <property type="component" value="Chromosome"/>
</dbReference>
<evidence type="ECO:0000313" key="2">
    <source>
        <dbReference type="Proteomes" id="UP000064967"/>
    </source>
</evidence>
<dbReference type="RefSeq" id="WP_146652930.1">
    <property type="nucleotide sequence ID" value="NZ_CP012333.1"/>
</dbReference>
<dbReference type="InterPro" id="IPR011050">
    <property type="entry name" value="Pectin_lyase_fold/virulence"/>
</dbReference>
<dbReference type="KEGG" id="llu:AKJ09_08590"/>
<protein>
    <submittedName>
        <fullName evidence="1">Uncharacterized protein</fullName>
    </submittedName>
</protein>
<organism evidence="1 2">
    <name type="scientific">Labilithrix luteola</name>
    <dbReference type="NCBI Taxonomy" id="1391654"/>
    <lineage>
        <taxon>Bacteria</taxon>
        <taxon>Pseudomonadati</taxon>
        <taxon>Myxococcota</taxon>
        <taxon>Polyangia</taxon>
        <taxon>Polyangiales</taxon>
        <taxon>Labilitrichaceae</taxon>
        <taxon>Labilithrix</taxon>
    </lineage>
</organism>